<keyword evidence="6" id="KW-1133">Transmembrane helix</keyword>
<reference evidence="8" key="1">
    <citation type="journal article" date="2017" name="Nat. Commun.">
        <title>The asparagus genome sheds light on the origin and evolution of a young Y chromosome.</title>
        <authorList>
            <person name="Harkess A."/>
            <person name="Zhou J."/>
            <person name="Xu C."/>
            <person name="Bowers J.E."/>
            <person name="Van der Hulst R."/>
            <person name="Ayyampalayam S."/>
            <person name="Mercati F."/>
            <person name="Riccardi P."/>
            <person name="McKain M.R."/>
            <person name="Kakrana A."/>
            <person name="Tang H."/>
            <person name="Ray J."/>
            <person name="Groenendijk J."/>
            <person name="Arikit S."/>
            <person name="Mathioni S.M."/>
            <person name="Nakano M."/>
            <person name="Shan H."/>
            <person name="Telgmann-Rauber A."/>
            <person name="Kanno A."/>
            <person name="Yue Z."/>
            <person name="Chen H."/>
            <person name="Li W."/>
            <person name="Chen Y."/>
            <person name="Xu X."/>
            <person name="Zhang Y."/>
            <person name="Luo S."/>
            <person name="Chen H."/>
            <person name="Gao J."/>
            <person name="Mao Z."/>
            <person name="Pires J.C."/>
            <person name="Luo M."/>
            <person name="Kudrna D."/>
            <person name="Wing R.A."/>
            <person name="Meyers B.C."/>
            <person name="Yi K."/>
            <person name="Kong H."/>
            <person name="Lavrijsen P."/>
            <person name="Sunseri F."/>
            <person name="Falavigna A."/>
            <person name="Ye Y."/>
            <person name="Leebens-Mack J.H."/>
            <person name="Chen G."/>
        </authorList>
    </citation>
    <scope>NUCLEOTIDE SEQUENCE [LARGE SCALE GENOMIC DNA]</scope>
    <source>
        <strain evidence="8">cv. DH0086</strain>
    </source>
</reference>
<evidence type="ECO:0000313" key="8">
    <source>
        <dbReference type="Proteomes" id="UP000243459"/>
    </source>
</evidence>
<dbReference type="InterPro" id="IPR044610">
    <property type="entry name" value="GLCAT14A/B/C"/>
</dbReference>
<protein>
    <submittedName>
        <fullName evidence="7">Uncharacterized protein</fullName>
    </submittedName>
</protein>
<keyword evidence="4 6" id="KW-0472">Membrane</keyword>
<keyword evidence="2" id="KW-0328">Glycosyltransferase</keyword>
<keyword evidence="3" id="KW-0808">Transferase</keyword>
<keyword evidence="8" id="KW-1185">Reference proteome</keyword>
<feature type="transmembrane region" description="Helical" evidence="6">
    <location>
        <begin position="6"/>
        <end position="25"/>
    </location>
</feature>
<accession>A0A5P1EU67</accession>
<dbReference type="PANTHER" id="PTHR45719">
    <property type="entry name" value="GLYCOSYLTRANSFERASE"/>
    <property type="match status" value="1"/>
</dbReference>
<dbReference type="PANTHER" id="PTHR45719:SF39">
    <property type="entry name" value="OS04G0301700 PROTEIN"/>
    <property type="match status" value="1"/>
</dbReference>
<evidence type="ECO:0000256" key="2">
    <source>
        <dbReference type="ARBA" id="ARBA00022676"/>
    </source>
</evidence>
<comment type="subcellular location">
    <subcellularLocation>
        <location evidence="1">Membrane</location>
        <topology evidence="1">Single-pass type II membrane protein</topology>
    </subcellularLocation>
</comment>
<evidence type="ECO:0000256" key="6">
    <source>
        <dbReference type="SAM" id="Phobius"/>
    </source>
</evidence>
<dbReference type="InterPro" id="IPR003406">
    <property type="entry name" value="Glyco_trans_14"/>
</dbReference>
<dbReference type="AlphaFoldDB" id="A0A5P1EU67"/>
<keyword evidence="6" id="KW-0812">Transmembrane</keyword>
<dbReference type="Proteomes" id="UP000243459">
    <property type="component" value="Chromosome 5"/>
</dbReference>
<dbReference type="OMA" id="TMDFFLA"/>
<organism evidence="7 8">
    <name type="scientific">Asparagus officinalis</name>
    <name type="common">Garden asparagus</name>
    <dbReference type="NCBI Taxonomy" id="4686"/>
    <lineage>
        <taxon>Eukaryota</taxon>
        <taxon>Viridiplantae</taxon>
        <taxon>Streptophyta</taxon>
        <taxon>Embryophyta</taxon>
        <taxon>Tracheophyta</taxon>
        <taxon>Spermatophyta</taxon>
        <taxon>Magnoliopsida</taxon>
        <taxon>Liliopsida</taxon>
        <taxon>Asparagales</taxon>
        <taxon>Asparagaceae</taxon>
        <taxon>Asparagoideae</taxon>
        <taxon>Asparagus</taxon>
    </lineage>
</organism>
<dbReference type="Pfam" id="PF02485">
    <property type="entry name" value="Branch"/>
    <property type="match status" value="1"/>
</dbReference>
<dbReference type="EMBL" id="CM007385">
    <property type="protein sequence ID" value="ONK69526.1"/>
    <property type="molecule type" value="Genomic_DNA"/>
</dbReference>
<gene>
    <name evidence="7" type="ORF">A4U43_C05F23910</name>
</gene>
<dbReference type="GO" id="GO:0016020">
    <property type="term" value="C:membrane"/>
    <property type="evidence" value="ECO:0007669"/>
    <property type="project" value="UniProtKB-SubCell"/>
</dbReference>
<evidence type="ECO:0000256" key="4">
    <source>
        <dbReference type="ARBA" id="ARBA00023136"/>
    </source>
</evidence>
<dbReference type="Gramene" id="ONK69526">
    <property type="protein sequence ID" value="ONK69526"/>
    <property type="gene ID" value="A4U43_C05F23910"/>
</dbReference>
<evidence type="ECO:0000256" key="1">
    <source>
        <dbReference type="ARBA" id="ARBA00004606"/>
    </source>
</evidence>
<keyword evidence="5" id="KW-0325">Glycoprotein</keyword>
<evidence type="ECO:0000313" key="7">
    <source>
        <dbReference type="EMBL" id="ONK69526.1"/>
    </source>
</evidence>
<evidence type="ECO:0000256" key="3">
    <source>
        <dbReference type="ARBA" id="ARBA00022679"/>
    </source>
</evidence>
<evidence type="ECO:0000256" key="5">
    <source>
        <dbReference type="ARBA" id="ARBA00023180"/>
    </source>
</evidence>
<name>A0A5P1EU67_ASPOF</name>
<proteinExistence type="predicted"/>
<dbReference type="GO" id="GO:0015020">
    <property type="term" value="F:glucuronosyltransferase activity"/>
    <property type="evidence" value="ECO:0007669"/>
    <property type="project" value="InterPro"/>
</dbReference>
<sequence length="198" mass="22013">MRLWSFSPLVGLIVFITIAVLLGAFSRSIFDSNILGTSQEFEVLHRIPSKGSGKPPIFAYWISGTGGESEKILRLLKAVYHPRNRYLLHLDAGSKESERIDLAKAVQSERVFKAFGNVGVVGRTYAVDRTAASAVASVLHGAAMLLKINQNWDWFITLSASDYPLVTQDDLLHVFTSVPRDLNFIESNHFIILLISTH</sequence>